<dbReference type="SMART" id="SM00248">
    <property type="entry name" value="ANK"/>
    <property type="match status" value="2"/>
</dbReference>
<evidence type="ECO:0000313" key="5">
    <source>
        <dbReference type="Proteomes" id="UP000274504"/>
    </source>
</evidence>
<dbReference type="Pfam" id="PF12796">
    <property type="entry name" value="Ank_2"/>
    <property type="match status" value="1"/>
</dbReference>
<name>A0A158QEU1_HYMDI</name>
<feature type="repeat" description="ANK" evidence="2">
    <location>
        <begin position="93"/>
        <end position="125"/>
    </location>
</feature>
<sequence length="479" mass="51627">MPYDICEDDATLDLIESEMASRGITQEDIDEKRRVPEREMLAAMEHLVRTGSDLNKLDSQGAAPLHIAAACGYLDVVGFLLQHGANIDLPDRDGWMAIHVAACWGQYEVIEMLTNFGAKLDTPTVNGGETVFDICEDEKLHERLVILREELKRWQNFHLAQSKNSTANGNGDLNSKNRGLSRRRSSNPRSSSIRRTSMRDKAKISWKEAQQEAETCSLVVPAADGDSVVEEVVKTPVWMTAVEESNGGGASSSAFRKNSPPEAIAIPSSVNIHQRRPTGPSLLTPFPANSNARSRPSNNLRDPTITVPDGPRLLLSHKSDSLARKRTPSNDSPPQRNRLTNRPGDLTPPNLTSNGSQPSAHTPPAPPPHQQASVNGVSSSNVLLHNAYYPVNFQTTSSTVSASSNVAGTKKWSQARAPPPSHVLISTGAKPKACGTSGVIASPLQPGASLTRPPLKRELLISGDQGNGNNTSGKCCTVM</sequence>
<evidence type="ECO:0000256" key="1">
    <source>
        <dbReference type="ARBA" id="ARBA00022737"/>
    </source>
</evidence>
<feature type="compositionally biased region" description="Low complexity" evidence="3">
    <location>
        <begin position="287"/>
        <end position="299"/>
    </location>
</feature>
<feature type="region of interest" description="Disordered" evidence="3">
    <location>
        <begin position="266"/>
        <end position="375"/>
    </location>
</feature>
<reference evidence="6" key="1">
    <citation type="submission" date="2016-04" db="UniProtKB">
        <authorList>
            <consortium name="WormBaseParasite"/>
        </authorList>
    </citation>
    <scope>IDENTIFICATION</scope>
</reference>
<dbReference type="AlphaFoldDB" id="A0A158QEU1"/>
<evidence type="ECO:0000313" key="6">
    <source>
        <dbReference type="WBParaSite" id="HDID_0000792101-mRNA-1"/>
    </source>
</evidence>
<protein>
    <submittedName>
        <fullName evidence="6">ANK_REP_REGION domain-containing protein</fullName>
    </submittedName>
</protein>
<dbReference type="GO" id="GO:0005737">
    <property type="term" value="C:cytoplasm"/>
    <property type="evidence" value="ECO:0007669"/>
    <property type="project" value="TreeGrafter"/>
</dbReference>
<dbReference type="STRING" id="6216.A0A158QEU1"/>
<dbReference type="EMBL" id="UYSG01010998">
    <property type="protein sequence ID" value="VDL60237.1"/>
    <property type="molecule type" value="Genomic_DNA"/>
</dbReference>
<reference evidence="4 5" key="2">
    <citation type="submission" date="2018-11" db="EMBL/GenBank/DDBJ databases">
        <authorList>
            <consortium name="Pathogen Informatics"/>
        </authorList>
    </citation>
    <scope>NUCLEOTIDE SEQUENCE [LARGE SCALE GENOMIC DNA]</scope>
</reference>
<evidence type="ECO:0000313" key="4">
    <source>
        <dbReference type="EMBL" id="VDL60237.1"/>
    </source>
</evidence>
<keyword evidence="1" id="KW-0677">Repeat</keyword>
<dbReference type="Proteomes" id="UP000274504">
    <property type="component" value="Unassembled WGS sequence"/>
</dbReference>
<feature type="compositionally biased region" description="Polar residues" evidence="3">
    <location>
        <begin position="329"/>
        <end position="340"/>
    </location>
</feature>
<organism evidence="6">
    <name type="scientific">Hymenolepis diminuta</name>
    <name type="common">Rat tapeworm</name>
    <dbReference type="NCBI Taxonomy" id="6216"/>
    <lineage>
        <taxon>Eukaryota</taxon>
        <taxon>Metazoa</taxon>
        <taxon>Spiralia</taxon>
        <taxon>Lophotrochozoa</taxon>
        <taxon>Platyhelminthes</taxon>
        <taxon>Cestoda</taxon>
        <taxon>Eucestoda</taxon>
        <taxon>Cyclophyllidea</taxon>
        <taxon>Hymenolepididae</taxon>
        <taxon>Hymenolepis</taxon>
    </lineage>
</organism>
<dbReference type="PANTHER" id="PTHR24179">
    <property type="entry name" value="PROTEIN PHOSPHATASE 1 REGULATORY SUBUNIT 12"/>
    <property type="match status" value="1"/>
</dbReference>
<dbReference type="InterPro" id="IPR002110">
    <property type="entry name" value="Ankyrin_rpt"/>
</dbReference>
<feature type="compositionally biased region" description="Polar residues" evidence="3">
    <location>
        <begin position="163"/>
        <end position="173"/>
    </location>
</feature>
<feature type="repeat" description="ANK" evidence="2">
    <location>
        <begin position="60"/>
        <end position="92"/>
    </location>
</feature>
<dbReference type="SUPFAM" id="SSF48403">
    <property type="entry name" value="Ankyrin repeat"/>
    <property type="match status" value="1"/>
</dbReference>
<proteinExistence type="predicted"/>
<evidence type="ECO:0000256" key="2">
    <source>
        <dbReference type="PROSITE-ProRule" id="PRU00023"/>
    </source>
</evidence>
<keyword evidence="2" id="KW-0040">ANK repeat</keyword>
<dbReference type="WBParaSite" id="HDID_0000792101-mRNA-1">
    <property type="protein sequence ID" value="HDID_0000792101-mRNA-1"/>
    <property type="gene ID" value="HDID_0000792101"/>
</dbReference>
<dbReference type="PROSITE" id="PS50297">
    <property type="entry name" value="ANK_REP_REGION"/>
    <property type="match status" value="2"/>
</dbReference>
<dbReference type="PROSITE" id="PS50088">
    <property type="entry name" value="ANK_REPEAT"/>
    <property type="match status" value="2"/>
</dbReference>
<evidence type="ECO:0000256" key="3">
    <source>
        <dbReference type="SAM" id="MobiDB-lite"/>
    </source>
</evidence>
<dbReference type="PANTHER" id="PTHR24179:SF29">
    <property type="entry name" value="LD46604P"/>
    <property type="match status" value="1"/>
</dbReference>
<accession>A0A158QEU1</accession>
<dbReference type="GO" id="GO:0004857">
    <property type="term" value="F:enzyme inhibitor activity"/>
    <property type="evidence" value="ECO:0007669"/>
    <property type="project" value="TreeGrafter"/>
</dbReference>
<gene>
    <name evidence="4" type="ORF">HDID_LOCUS7919</name>
</gene>
<dbReference type="InterPro" id="IPR051226">
    <property type="entry name" value="PP1_Regulatory_Subunit"/>
</dbReference>
<dbReference type="InterPro" id="IPR036770">
    <property type="entry name" value="Ankyrin_rpt-contain_sf"/>
</dbReference>
<dbReference type="OrthoDB" id="19014at2759"/>
<feature type="compositionally biased region" description="Basic and acidic residues" evidence="3">
    <location>
        <begin position="197"/>
        <end position="207"/>
    </location>
</feature>
<feature type="region of interest" description="Disordered" evidence="3">
    <location>
        <begin position="163"/>
        <end position="207"/>
    </location>
</feature>
<dbReference type="Gene3D" id="1.25.40.20">
    <property type="entry name" value="Ankyrin repeat-containing domain"/>
    <property type="match status" value="1"/>
</dbReference>
<dbReference type="GO" id="GO:0017020">
    <property type="term" value="F:myosin phosphatase regulator activity"/>
    <property type="evidence" value="ECO:0007669"/>
    <property type="project" value="TreeGrafter"/>
</dbReference>